<dbReference type="RefSeq" id="WP_113657906.1">
    <property type="nucleotide sequence ID" value="NZ_KZ845664.1"/>
</dbReference>
<keyword evidence="3" id="KW-1185">Reference proteome</keyword>
<dbReference type="InterPro" id="IPR002110">
    <property type="entry name" value="Ankyrin_rpt"/>
</dbReference>
<sequence>MRYQDQELFSICTFGNEVALRQMLKKSPDAVHWRDMEGNTPLHYAKNDIIAQILLQAGADPEAKNDKGLPPIDTACKKLRKSVVQVLLEKGVTLRKRYLNYPNAWMIRDIVEGHWSKVENQKLHQAKSLEQVVQLLANGEKINSKALWGKTPLMVHTKNNHSEIVQYLIQHGADLHLQDEDGYTALHYAIIQKAKPLAEILLKAGANPNIQDHSGETPLHKAVYYADYYNSYDEYKELIKLLLSNGADLSIRSYNGKLPMHAGNKHSPLFEELKEKLEKLSNPYPVVPNAKPYGFVIHPSKPQLISAMEGGRLVKWSYDPTHPQKEEFLWALENELFDKVDFDSFLKCEQQIQTDQFRLKLYLSWDQSSILIQAPHLHYIEQRSFETLEVIHRITKADHCMITPNGRWILNGNQVIDLKTKKMTPAYISSPCSASPDGKYFFSTEYDQGGATIDISSTHFNQTDLIYYNLGDGPSHEFIDCTSNASFSPDGKWIAVWGMALNYLSDRPKGWLGDVLVLSTQKKRIKWRVPIAAEITEDPRSMFEQGYPGGILRPVFFTSDEVVVNCPDGLLVFLDAETGEVTRKIFFEENEIKKICMDHTGTNLIVLTHVQEYKIPL</sequence>
<dbReference type="SUPFAM" id="SSF48403">
    <property type="entry name" value="Ankyrin repeat"/>
    <property type="match status" value="1"/>
</dbReference>
<dbReference type="Pfam" id="PF12796">
    <property type="entry name" value="Ank_2"/>
    <property type="match status" value="1"/>
</dbReference>
<dbReference type="Proteomes" id="UP000251213">
    <property type="component" value="Unassembled WGS sequence"/>
</dbReference>
<feature type="repeat" description="ANK" evidence="1">
    <location>
        <begin position="181"/>
        <end position="213"/>
    </location>
</feature>
<evidence type="ECO:0000313" key="3">
    <source>
        <dbReference type="Proteomes" id="UP000251213"/>
    </source>
</evidence>
<dbReference type="Gene3D" id="1.25.40.20">
    <property type="entry name" value="Ankyrin repeat-containing domain"/>
    <property type="match status" value="2"/>
</dbReference>
<feature type="repeat" description="ANK" evidence="1">
    <location>
        <begin position="214"/>
        <end position="254"/>
    </location>
</feature>
<dbReference type="OrthoDB" id="9812708at2"/>
<dbReference type="PANTHER" id="PTHR24118">
    <property type="entry name" value="POTE ANKYRIN DOMAIN"/>
    <property type="match status" value="1"/>
</dbReference>
<dbReference type="PROSITE" id="PS50297">
    <property type="entry name" value="ANK_REP_REGION"/>
    <property type="match status" value="3"/>
</dbReference>
<name>A0A364K7E3_9BACL</name>
<dbReference type="SMART" id="SM00248">
    <property type="entry name" value="ANK"/>
    <property type="match status" value="5"/>
</dbReference>
<proteinExistence type="predicted"/>
<evidence type="ECO:0000313" key="2">
    <source>
        <dbReference type="EMBL" id="RAL26221.1"/>
    </source>
</evidence>
<dbReference type="PANTHER" id="PTHR24118:SF99">
    <property type="entry name" value="POTE ANKYRIN DOMAIN FAMILY MEMBER 3C-RELATED"/>
    <property type="match status" value="1"/>
</dbReference>
<evidence type="ECO:0000256" key="1">
    <source>
        <dbReference type="PROSITE-ProRule" id="PRU00023"/>
    </source>
</evidence>
<gene>
    <name evidence="2" type="ORF">DL897_04275</name>
</gene>
<dbReference type="PROSITE" id="PS50088">
    <property type="entry name" value="ANK_REPEAT"/>
    <property type="match status" value="3"/>
</dbReference>
<comment type="caution">
    <text evidence="2">The sequence shown here is derived from an EMBL/GenBank/DDBJ whole genome shotgun (WGS) entry which is preliminary data.</text>
</comment>
<accession>A0A364K7E3</accession>
<keyword evidence="1" id="KW-0040">ANK repeat</keyword>
<reference evidence="2 3" key="1">
    <citation type="submission" date="2018-06" db="EMBL/GenBank/DDBJ databases">
        <title>Thermoflavimicrobium daqus sp. nov., a thermophilic microbe isolated from Moutai-flavour Daqu.</title>
        <authorList>
            <person name="Wang X."/>
            <person name="Zhou H."/>
        </authorList>
    </citation>
    <scope>NUCLEOTIDE SEQUENCE [LARGE SCALE GENOMIC DNA]</scope>
    <source>
        <strain evidence="2 3">FBKL4.011</strain>
    </source>
</reference>
<dbReference type="EMBL" id="QJKK01000002">
    <property type="protein sequence ID" value="RAL26221.1"/>
    <property type="molecule type" value="Genomic_DNA"/>
</dbReference>
<reference evidence="2 3" key="2">
    <citation type="submission" date="2018-06" db="EMBL/GenBank/DDBJ databases">
        <authorList>
            <person name="Zhirakovskaya E."/>
        </authorList>
    </citation>
    <scope>NUCLEOTIDE SEQUENCE [LARGE SCALE GENOMIC DNA]</scope>
    <source>
        <strain evidence="2 3">FBKL4.011</strain>
    </source>
</reference>
<dbReference type="InterPro" id="IPR036770">
    <property type="entry name" value="Ankyrin_rpt-contain_sf"/>
</dbReference>
<dbReference type="AlphaFoldDB" id="A0A364K7E3"/>
<protein>
    <submittedName>
        <fullName evidence="2">Uncharacterized protein</fullName>
    </submittedName>
</protein>
<feature type="repeat" description="ANK" evidence="1">
    <location>
        <begin position="148"/>
        <end position="180"/>
    </location>
</feature>
<dbReference type="SUPFAM" id="SSF50969">
    <property type="entry name" value="YVTN repeat-like/Quinoprotein amine dehydrogenase"/>
    <property type="match status" value="1"/>
</dbReference>
<dbReference type="InterPro" id="IPR011044">
    <property type="entry name" value="Quino_amine_DH_bsu"/>
</dbReference>
<organism evidence="2 3">
    <name type="scientific">Thermoflavimicrobium daqui</name>
    <dbReference type="NCBI Taxonomy" id="2137476"/>
    <lineage>
        <taxon>Bacteria</taxon>
        <taxon>Bacillati</taxon>
        <taxon>Bacillota</taxon>
        <taxon>Bacilli</taxon>
        <taxon>Bacillales</taxon>
        <taxon>Thermoactinomycetaceae</taxon>
        <taxon>Thermoflavimicrobium</taxon>
    </lineage>
</organism>
<dbReference type="Pfam" id="PF00023">
    <property type="entry name" value="Ank"/>
    <property type="match status" value="2"/>
</dbReference>